<dbReference type="GO" id="GO:0006824">
    <property type="term" value="P:cobalt ion transport"/>
    <property type="evidence" value="ECO:0007669"/>
    <property type="project" value="UniProtKB-KW"/>
</dbReference>
<reference evidence="15 17" key="2">
    <citation type="submission" date="2018-07" db="EMBL/GenBank/DDBJ databases">
        <title>Complete genome of the Arcobacter bivalviorum type strain LMG 26154.</title>
        <authorList>
            <person name="Miller W.G."/>
            <person name="Yee E."/>
            <person name="Bono J.L."/>
        </authorList>
    </citation>
    <scope>NUCLEOTIDE SEQUENCE [LARGE SCALE GENOMIC DNA]</scope>
    <source>
        <strain evidence="15 17">LMG 26154</strain>
    </source>
</reference>
<gene>
    <name evidence="15" type="ORF">ABIV_1860</name>
    <name evidence="16" type="ORF">CRV05_12165</name>
</gene>
<dbReference type="KEGG" id="hbv:ABIV_1860"/>
<feature type="signal peptide" evidence="14">
    <location>
        <begin position="1"/>
        <end position="25"/>
    </location>
</feature>
<dbReference type="InterPro" id="IPR011541">
    <property type="entry name" value="Ni/Co_transpt_high_affinity"/>
</dbReference>
<evidence type="ECO:0000313" key="17">
    <source>
        <dbReference type="Proteomes" id="UP000253850"/>
    </source>
</evidence>
<keyword evidence="8 13" id="KW-1133">Transmembrane helix</keyword>
<dbReference type="EMBL" id="PDKM01000008">
    <property type="protein sequence ID" value="RXK09026.1"/>
    <property type="molecule type" value="Genomic_DNA"/>
</dbReference>
<dbReference type="PANTHER" id="PTHR40659:SF1">
    <property type="entry name" value="NICKEL_COBALT EFFLUX SYSTEM RCNA"/>
    <property type="match status" value="1"/>
</dbReference>
<evidence type="ECO:0000256" key="2">
    <source>
        <dbReference type="ARBA" id="ARBA00004651"/>
    </source>
</evidence>
<dbReference type="PROSITE" id="PS51257">
    <property type="entry name" value="PROKAR_LIPOPROTEIN"/>
    <property type="match status" value="1"/>
</dbReference>
<feature type="transmembrane region" description="Helical" evidence="13">
    <location>
        <begin position="253"/>
        <end position="273"/>
    </location>
</feature>
<feature type="transmembrane region" description="Helical" evidence="13">
    <location>
        <begin position="425"/>
        <end position="451"/>
    </location>
</feature>
<keyword evidence="18" id="KW-1185">Reference proteome</keyword>
<evidence type="ECO:0000313" key="16">
    <source>
        <dbReference type="EMBL" id="RXK09026.1"/>
    </source>
</evidence>
<dbReference type="Proteomes" id="UP000289193">
    <property type="component" value="Unassembled WGS sequence"/>
</dbReference>
<dbReference type="Pfam" id="PF03824">
    <property type="entry name" value="NicO"/>
    <property type="match status" value="1"/>
</dbReference>
<dbReference type="AlphaFoldDB" id="A0AAX2A8R0"/>
<keyword evidence="5" id="KW-1003">Cell membrane</keyword>
<keyword evidence="10" id="KW-0921">Nickel transport</keyword>
<keyword evidence="9" id="KW-0406">Ion transport</keyword>
<feature type="transmembrane region" description="Helical" evidence="13">
    <location>
        <begin position="463"/>
        <end position="484"/>
    </location>
</feature>
<evidence type="ECO:0000256" key="6">
    <source>
        <dbReference type="ARBA" id="ARBA00022596"/>
    </source>
</evidence>
<evidence type="ECO:0000256" key="12">
    <source>
        <dbReference type="ARBA" id="ARBA00023285"/>
    </source>
</evidence>
<comment type="subcellular location">
    <subcellularLocation>
        <location evidence="2 13">Cell membrane</location>
        <topology evidence="2 13">Multi-pass membrane protein</topology>
    </subcellularLocation>
</comment>
<evidence type="ECO:0000313" key="18">
    <source>
        <dbReference type="Proteomes" id="UP000289193"/>
    </source>
</evidence>
<keyword evidence="4 13" id="KW-0813">Transport</keyword>
<protein>
    <recommendedName>
        <fullName evidence="13">Nickel/cobalt efflux system</fullName>
    </recommendedName>
</protein>
<organism evidence="16 18">
    <name type="scientific">Halarcobacter bivalviorum</name>
    <dbReference type="NCBI Taxonomy" id="663364"/>
    <lineage>
        <taxon>Bacteria</taxon>
        <taxon>Pseudomonadati</taxon>
        <taxon>Campylobacterota</taxon>
        <taxon>Epsilonproteobacteria</taxon>
        <taxon>Campylobacterales</taxon>
        <taxon>Arcobacteraceae</taxon>
        <taxon>Halarcobacter</taxon>
    </lineage>
</organism>
<keyword evidence="12" id="KW-0170">Cobalt</keyword>
<proteinExistence type="inferred from homology"/>
<evidence type="ECO:0000256" key="14">
    <source>
        <dbReference type="SAM" id="SignalP"/>
    </source>
</evidence>
<comment type="function">
    <text evidence="1">Efflux system for nickel and cobalt.</text>
</comment>
<evidence type="ECO:0000256" key="11">
    <source>
        <dbReference type="ARBA" id="ARBA00023136"/>
    </source>
</evidence>
<feature type="chain" id="PRO_5044718476" description="Nickel/cobalt efflux system" evidence="14">
    <location>
        <begin position="26"/>
        <end position="489"/>
    </location>
</feature>
<reference evidence="16 18" key="1">
    <citation type="submission" date="2017-10" db="EMBL/GenBank/DDBJ databases">
        <title>Genomics of the genus Arcobacter.</title>
        <authorList>
            <person name="Perez-Cataluna A."/>
            <person name="Figueras M.J."/>
        </authorList>
    </citation>
    <scope>NUCLEOTIDE SEQUENCE [LARGE SCALE GENOMIC DNA]</scope>
    <source>
        <strain evidence="16 18">CECT 7835</strain>
    </source>
</reference>
<keyword evidence="7 13" id="KW-0812">Transmembrane</keyword>
<dbReference type="Proteomes" id="UP000253850">
    <property type="component" value="Chromosome"/>
</dbReference>
<keyword evidence="14" id="KW-0732">Signal</keyword>
<dbReference type="InterPro" id="IPR051224">
    <property type="entry name" value="NiCoT_RcnA"/>
</dbReference>
<evidence type="ECO:0000256" key="7">
    <source>
        <dbReference type="ARBA" id="ARBA00022692"/>
    </source>
</evidence>
<keyword evidence="3" id="KW-0171">Cobalt transport</keyword>
<evidence type="ECO:0000256" key="10">
    <source>
        <dbReference type="ARBA" id="ARBA00023112"/>
    </source>
</evidence>
<evidence type="ECO:0000313" key="15">
    <source>
        <dbReference type="EMBL" id="AXH12849.1"/>
    </source>
</evidence>
<keyword evidence="6" id="KW-0533">Nickel</keyword>
<feature type="transmembrane region" description="Helical" evidence="13">
    <location>
        <begin position="334"/>
        <end position="352"/>
    </location>
</feature>
<name>A0AAX2A8R0_9BACT</name>
<feature type="transmembrane region" description="Helical" evidence="13">
    <location>
        <begin position="294"/>
        <end position="322"/>
    </location>
</feature>
<dbReference type="GO" id="GO:0005886">
    <property type="term" value="C:plasma membrane"/>
    <property type="evidence" value="ECO:0007669"/>
    <property type="project" value="UniProtKB-SubCell"/>
</dbReference>
<dbReference type="EMBL" id="CP031217">
    <property type="protein sequence ID" value="AXH12849.1"/>
    <property type="molecule type" value="Genomic_DNA"/>
</dbReference>
<evidence type="ECO:0000256" key="1">
    <source>
        <dbReference type="ARBA" id="ARBA00002510"/>
    </source>
</evidence>
<dbReference type="GO" id="GO:0046583">
    <property type="term" value="F:monoatomic cation efflux transmembrane transporter activity"/>
    <property type="evidence" value="ECO:0007669"/>
    <property type="project" value="TreeGrafter"/>
</dbReference>
<comment type="similarity">
    <text evidence="13">Belongs to the NiCoT transporter (TC 2.A.52) family.</text>
</comment>
<dbReference type="GO" id="GO:0032025">
    <property type="term" value="P:response to cobalt ion"/>
    <property type="evidence" value="ECO:0007669"/>
    <property type="project" value="TreeGrafter"/>
</dbReference>
<evidence type="ECO:0000256" key="13">
    <source>
        <dbReference type="RuleBase" id="RU362101"/>
    </source>
</evidence>
<accession>A0AAX2A8R0</accession>
<keyword evidence="11 13" id="KW-0472">Membrane</keyword>
<evidence type="ECO:0000256" key="3">
    <source>
        <dbReference type="ARBA" id="ARBA00022426"/>
    </source>
</evidence>
<sequence length="489" mass="55873">MKLQTLINRLFLLSFLLSSTLFGCAICTVYSPETKFYIEVKSSEKEIETAKITWVLTRDFTDSLKEVYDTNANNFFDKEELEVIGEAIYEYVIPRNYLVQLSYGKILDKENSLDVKVSKKSVYIKNSILHFEYTLDLNFQIKNEHVLYFRINDNENYFILVHFDKLSKINRIKDIKTTKISTRDELIFSFSLLNAKKEESLEQNEFKQIEKVEEKINESLYEEQSKEQEETILKEFVTKVKYYLVRIENGDNLALLMLLVVSFIYGIIHALGPGHGKSLAFSYFMANKSSYSKAFMISQASAFIHIIGALILVIVSIFVLQSVLNNFVNDSVEILTKVSAVLIMLLAIFILYRKIKNKGCSCSSCCSNSPTNKTNSLWSIDKPKEVNSLKPNFMKQDLYFVLTSGLIPCPGTVVLFIYAFVLKTYFAVILASIAISFGMGLVIFASSFLGVSLKNLSEKSHRVTYALEIIAPIVMFILGIFLFLNAQIF</sequence>
<dbReference type="PANTHER" id="PTHR40659">
    <property type="entry name" value="NICKEL/COBALT EFFLUX SYSTEM RCNA"/>
    <property type="match status" value="1"/>
</dbReference>
<evidence type="ECO:0000256" key="4">
    <source>
        <dbReference type="ARBA" id="ARBA00022448"/>
    </source>
</evidence>
<feature type="transmembrane region" description="Helical" evidence="13">
    <location>
        <begin position="398"/>
        <end position="419"/>
    </location>
</feature>
<evidence type="ECO:0000256" key="9">
    <source>
        <dbReference type="ARBA" id="ARBA00023065"/>
    </source>
</evidence>
<evidence type="ECO:0000256" key="5">
    <source>
        <dbReference type="ARBA" id="ARBA00022475"/>
    </source>
</evidence>
<evidence type="ECO:0000256" key="8">
    <source>
        <dbReference type="ARBA" id="ARBA00022989"/>
    </source>
</evidence>
<dbReference type="RefSeq" id="WP_114839666.1">
    <property type="nucleotide sequence ID" value="NZ_CP031217.1"/>
</dbReference>
<dbReference type="GO" id="GO:0010045">
    <property type="term" value="P:response to nickel cation"/>
    <property type="evidence" value="ECO:0007669"/>
    <property type="project" value="TreeGrafter"/>
</dbReference>
<dbReference type="GO" id="GO:0015099">
    <property type="term" value="F:nickel cation transmembrane transporter activity"/>
    <property type="evidence" value="ECO:0007669"/>
    <property type="project" value="UniProtKB-UniRule"/>
</dbReference>